<dbReference type="InterPro" id="IPR002549">
    <property type="entry name" value="AI-2E-like"/>
</dbReference>
<reference evidence="7 8" key="1">
    <citation type="submission" date="2020-09" db="EMBL/GenBank/DDBJ databases">
        <title>Marinomonas sp. nov., isolated from the cysticercosis algae of Qingdao, China.</title>
        <authorList>
            <person name="Sun X."/>
        </authorList>
    </citation>
    <scope>NUCLEOTIDE SEQUENCE [LARGE SCALE GENOMIC DNA]</scope>
    <source>
        <strain evidence="7 8">SM2066</strain>
    </source>
</reference>
<keyword evidence="4 6" id="KW-1133">Transmembrane helix</keyword>
<feature type="transmembrane region" description="Helical" evidence="6">
    <location>
        <begin position="229"/>
        <end position="259"/>
    </location>
</feature>
<evidence type="ECO:0000256" key="4">
    <source>
        <dbReference type="ARBA" id="ARBA00022989"/>
    </source>
</evidence>
<dbReference type="PANTHER" id="PTHR21716:SF16">
    <property type="entry name" value="BLL1467 PROTEIN"/>
    <property type="match status" value="1"/>
</dbReference>
<evidence type="ECO:0000256" key="3">
    <source>
        <dbReference type="ARBA" id="ARBA00022692"/>
    </source>
</evidence>
<comment type="similarity">
    <text evidence="2">Belongs to the autoinducer-2 exporter (AI-2E) (TC 2.A.86) family.</text>
</comment>
<dbReference type="RefSeq" id="WP_191592849.1">
    <property type="nucleotide sequence ID" value="NZ_JACYFC010000001.1"/>
</dbReference>
<feature type="transmembrane region" description="Helical" evidence="6">
    <location>
        <begin position="149"/>
        <end position="167"/>
    </location>
</feature>
<sequence length="352" mass="38969">MPYKKFSTPTALFAGFLTLAILICALYVAKSLVLPIIFAAFISLLCGPAINALVKLGIPRVINVIVVLSLMMGVIFLALSMLTEPAQQWWSKLPDLVKNISQEISKVTSDASKEQGSILEMAEDISLGEMQTNTALSLTKSVITETPTIFSQLFIALLMAYFMLNYGRTLFRQSLKLLSNFSIKRKAVELVQAIQQDLSRYLATITIVNIGLGIAVGFALLALGVEDPFLWGIFAGLLNFAPYLGPMISMVCLGLVGFIQFDSSSYAFIIMGTFIVINMIESQFVTPTSLGKRFNLNPLIIFIWLVIWGWLWGAMGMFIGVPLLVCLNIILERLSMFGNFYQVLRTPETKKE</sequence>
<accession>A0ABR8NTS0</accession>
<dbReference type="EMBL" id="JACYFC010000001">
    <property type="protein sequence ID" value="MBD5769446.1"/>
    <property type="molecule type" value="Genomic_DNA"/>
</dbReference>
<keyword evidence="5 6" id="KW-0472">Membrane</keyword>
<name>A0ABR8NTS0_9GAMM</name>
<feature type="transmembrane region" description="Helical" evidence="6">
    <location>
        <begin position="298"/>
        <end position="331"/>
    </location>
</feature>
<evidence type="ECO:0000313" key="8">
    <source>
        <dbReference type="Proteomes" id="UP000604161"/>
    </source>
</evidence>
<evidence type="ECO:0000256" key="6">
    <source>
        <dbReference type="SAM" id="Phobius"/>
    </source>
</evidence>
<feature type="transmembrane region" description="Helical" evidence="6">
    <location>
        <begin position="35"/>
        <end position="54"/>
    </location>
</feature>
<evidence type="ECO:0000313" key="7">
    <source>
        <dbReference type="EMBL" id="MBD5769446.1"/>
    </source>
</evidence>
<protein>
    <submittedName>
        <fullName evidence="7">AI-2E family transporter</fullName>
    </submittedName>
</protein>
<keyword evidence="3 6" id="KW-0812">Transmembrane</keyword>
<dbReference type="Proteomes" id="UP000604161">
    <property type="component" value="Unassembled WGS sequence"/>
</dbReference>
<evidence type="ECO:0000256" key="1">
    <source>
        <dbReference type="ARBA" id="ARBA00004141"/>
    </source>
</evidence>
<gene>
    <name evidence="7" type="ORF">IF202_00135</name>
</gene>
<comment type="caution">
    <text evidence="7">The sequence shown here is derived from an EMBL/GenBank/DDBJ whole genome shotgun (WGS) entry which is preliminary data.</text>
</comment>
<dbReference type="Pfam" id="PF01594">
    <property type="entry name" value="AI-2E_transport"/>
    <property type="match status" value="1"/>
</dbReference>
<keyword evidence="8" id="KW-1185">Reference proteome</keyword>
<feature type="transmembrane region" description="Helical" evidence="6">
    <location>
        <begin position="266"/>
        <end position="286"/>
    </location>
</feature>
<evidence type="ECO:0000256" key="2">
    <source>
        <dbReference type="ARBA" id="ARBA00009773"/>
    </source>
</evidence>
<feature type="transmembrane region" description="Helical" evidence="6">
    <location>
        <begin position="61"/>
        <end position="82"/>
    </location>
</feature>
<feature type="transmembrane region" description="Helical" evidence="6">
    <location>
        <begin position="201"/>
        <end position="223"/>
    </location>
</feature>
<proteinExistence type="inferred from homology"/>
<evidence type="ECO:0000256" key="5">
    <source>
        <dbReference type="ARBA" id="ARBA00023136"/>
    </source>
</evidence>
<organism evidence="7 8">
    <name type="scientific">Marinomonas colpomeniae</name>
    <dbReference type="NCBI Taxonomy" id="2774408"/>
    <lineage>
        <taxon>Bacteria</taxon>
        <taxon>Pseudomonadati</taxon>
        <taxon>Pseudomonadota</taxon>
        <taxon>Gammaproteobacteria</taxon>
        <taxon>Oceanospirillales</taxon>
        <taxon>Oceanospirillaceae</taxon>
        <taxon>Marinomonas</taxon>
    </lineage>
</organism>
<feature type="transmembrane region" description="Helical" evidence="6">
    <location>
        <begin position="12"/>
        <end position="29"/>
    </location>
</feature>
<dbReference type="PANTHER" id="PTHR21716">
    <property type="entry name" value="TRANSMEMBRANE PROTEIN"/>
    <property type="match status" value="1"/>
</dbReference>
<comment type="subcellular location">
    <subcellularLocation>
        <location evidence="1">Membrane</location>
        <topology evidence="1">Multi-pass membrane protein</topology>
    </subcellularLocation>
</comment>